<reference evidence="1" key="2">
    <citation type="journal article" date="2022" name="New Phytol.">
        <title>Evolutionary transition to the ectomycorrhizal habit in the genomes of a hyperdiverse lineage of mushroom-forming fungi.</title>
        <authorList>
            <person name="Looney B."/>
            <person name="Miyauchi S."/>
            <person name="Morin E."/>
            <person name="Drula E."/>
            <person name="Courty P.E."/>
            <person name="Kohler A."/>
            <person name="Kuo A."/>
            <person name="LaButti K."/>
            <person name="Pangilinan J."/>
            <person name="Lipzen A."/>
            <person name="Riley R."/>
            <person name="Andreopoulos W."/>
            <person name="He G."/>
            <person name="Johnson J."/>
            <person name="Nolan M."/>
            <person name="Tritt A."/>
            <person name="Barry K.W."/>
            <person name="Grigoriev I.V."/>
            <person name="Nagy L.G."/>
            <person name="Hibbett D."/>
            <person name="Henrissat B."/>
            <person name="Matheny P.B."/>
            <person name="Labbe J."/>
            <person name="Martin F.M."/>
        </authorList>
    </citation>
    <scope>NUCLEOTIDE SEQUENCE</scope>
    <source>
        <strain evidence="1">EC-137</strain>
    </source>
</reference>
<evidence type="ECO:0000313" key="2">
    <source>
        <dbReference type="Proteomes" id="UP000814128"/>
    </source>
</evidence>
<protein>
    <submittedName>
        <fullName evidence="1">Uncharacterized protein</fullName>
    </submittedName>
</protein>
<sequence>MATAHSNLRRAGPGAAFTVRLEGKRLPWQVAEEMIPRLKKQNISKSSAFVIYEAYKDFQSGIKYLNDVSTQAPPDMPMAKTIFGWPGVLDLISNAILQDPRCFHISDGRFQQQMNMQIQMELTRTRSPQNLQDFDSFVADIRLLHAEGGYNLSRLAFSTPVRVLLCRAYMESNISTDWVKGVGLYDHILKLLRWGREEWKDVPDEQRGPVLKGTFVNGVRMLRLDAYMQGHAKDNKSPTFTLDGLLQEADSLLEDVRANPPRTCMPGFNLAFGDYIAANALAMKGYYWNHKTREVRYETKDDLDRGIEQFKMSASFYSEAASMLPEDEEKHAMYKKCALDQLFVAGAPLFVTLPLLEGLWPSVIVSQEIWQFGQASTGTNGKLYDYLEEFHTDMKTALKNDAVNMWCSAAPAASDPNSVFGDAMKFVTTGPSKYM</sequence>
<reference evidence="1" key="1">
    <citation type="submission" date="2021-02" db="EMBL/GenBank/DDBJ databases">
        <authorList>
            <consortium name="DOE Joint Genome Institute"/>
            <person name="Ahrendt S."/>
            <person name="Looney B.P."/>
            <person name="Miyauchi S."/>
            <person name="Morin E."/>
            <person name="Drula E."/>
            <person name="Courty P.E."/>
            <person name="Chicoki N."/>
            <person name="Fauchery L."/>
            <person name="Kohler A."/>
            <person name="Kuo A."/>
            <person name="Labutti K."/>
            <person name="Pangilinan J."/>
            <person name="Lipzen A."/>
            <person name="Riley R."/>
            <person name="Andreopoulos W."/>
            <person name="He G."/>
            <person name="Johnson J."/>
            <person name="Barry K.W."/>
            <person name="Grigoriev I.V."/>
            <person name="Nagy L."/>
            <person name="Hibbett D."/>
            <person name="Henrissat B."/>
            <person name="Matheny P.B."/>
            <person name="Labbe J."/>
            <person name="Martin F."/>
        </authorList>
    </citation>
    <scope>NUCLEOTIDE SEQUENCE</scope>
    <source>
        <strain evidence="1">EC-137</strain>
    </source>
</reference>
<organism evidence="1 2">
    <name type="scientific">Vararia minispora EC-137</name>
    <dbReference type="NCBI Taxonomy" id="1314806"/>
    <lineage>
        <taxon>Eukaryota</taxon>
        <taxon>Fungi</taxon>
        <taxon>Dikarya</taxon>
        <taxon>Basidiomycota</taxon>
        <taxon>Agaricomycotina</taxon>
        <taxon>Agaricomycetes</taxon>
        <taxon>Russulales</taxon>
        <taxon>Lachnocladiaceae</taxon>
        <taxon>Vararia</taxon>
    </lineage>
</organism>
<gene>
    <name evidence="1" type="ORF">K488DRAFT_81394</name>
</gene>
<proteinExistence type="predicted"/>
<comment type="caution">
    <text evidence="1">The sequence shown here is derived from an EMBL/GenBank/DDBJ whole genome shotgun (WGS) entry which is preliminary data.</text>
</comment>
<accession>A0ACB8R058</accession>
<evidence type="ECO:0000313" key="1">
    <source>
        <dbReference type="EMBL" id="KAI0037170.1"/>
    </source>
</evidence>
<keyword evidence="2" id="KW-1185">Reference proteome</keyword>
<name>A0ACB8R058_9AGAM</name>
<dbReference type="EMBL" id="MU273465">
    <property type="protein sequence ID" value="KAI0037170.1"/>
    <property type="molecule type" value="Genomic_DNA"/>
</dbReference>
<dbReference type="Proteomes" id="UP000814128">
    <property type="component" value="Unassembled WGS sequence"/>
</dbReference>